<name>X1HY05_9ZZZZ</name>
<dbReference type="InterPro" id="IPR003798">
    <property type="entry name" value="DNA_recombination_RmuC"/>
</dbReference>
<feature type="non-terminal residue" evidence="3">
    <location>
        <position position="1"/>
    </location>
</feature>
<evidence type="ECO:0000256" key="2">
    <source>
        <dbReference type="ARBA" id="ARBA00023172"/>
    </source>
</evidence>
<dbReference type="EMBL" id="BARU01031500">
    <property type="protein sequence ID" value="GAH75021.1"/>
    <property type="molecule type" value="Genomic_DNA"/>
</dbReference>
<gene>
    <name evidence="3" type="ORF">S03H2_49816</name>
</gene>
<evidence type="ECO:0000256" key="1">
    <source>
        <dbReference type="ARBA" id="ARBA00023054"/>
    </source>
</evidence>
<organism evidence="3">
    <name type="scientific">marine sediment metagenome</name>
    <dbReference type="NCBI Taxonomy" id="412755"/>
    <lineage>
        <taxon>unclassified sequences</taxon>
        <taxon>metagenomes</taxon>
        <taxon>ecological metagenomes</taxon>
    </lineage>
</organism>
<dbReference type="AlphaFoldDB" id="X1HY05"/>
<evidence type="ECO:0008006" key="4">
    <source>
        <dbReference type="Google" id="ProtNLM"/>
    </source>
</evidence>
<comment type="caution">
    <text evidence="3">The sequence shown here is derived from an EMBL/GenBank/DDBJ whole genome shotgun (WGS) entry which is preliminary data.</text>
</comment>
<dbReference type="Pfam" id="PF02646">
    <property type="entry name" value="RmuC"/>
    <property type="match status" value="1"/>
</dbReference>
<accession>X1HY05</accession>
<proteinExistence type="predicted"/>
<keyword evidence="2" id="KW-0233">DNA recombination</keyword>
<reference evidence="3" key="1">
    <citation type="journal article" date="2014" name="Front. Microbiol.">
        <title>High frequency of phylogenetically diverse reductive dehalogenase-homologous genes in deep subseafloor sedimentary metagenomes.</title>
        <authorList>
            <person name="Kawai M."/>
            <person name="Futagami T."/>
            <person name="Toyoda A."/>
            <person name="Takaki Y."/>
            <person name="Nishi S."/>
            <person name="Hori S."/>
            <person name="Arai W."/>
            <person name="Tsubouchi T."/>
            <person name="Morono Y."/>
            <person name="Uchiyama I."/>
            <person name="Ito T."/>
            <person name="Fujiyama A."/>
            <person name="Inagaki F."/>
            <person name="Takami H."/>
        </authorList>
    </citation>
    <scope>NUCLEOTIDE SEQUENCE</scope>
    <source>
        <strain evidence="3">Expedition CK06-06</strain>
    </source>
</reference>
<dbReference type="GO" id="GO:0006310">
    <property type="term" value="P:DNA recombination"/>
    <property type="evidence" value="ECO:0007669"/>
    <property type="project" value="UniProtKB-KW"/>
</dbReference>
<sequence length="181" mass="20754">EFSVPIDAKFPLPGFERLANAETDEEKTKLRKQFHKDVTAHIDKIASDYIRPAEGTLDFALLFIPAENIYYETIVKYAGETQDILQYSLDKKVIPVSPNLLYAYLMTVVMGLHGLQIEKQAAEIRQNLKKLNASFAEFLSNWDILGTHLRNAYSKYEDGQKKLDRFGLHLDQIQGETEEKT</sequence>
<protein>
    <recommendedName>
        <fullName evidence="4">DNA recombination protein RmuC</fullName>
    </recommendedName>
</protein>
<dbReference type="PANTHER" id="PTHR30563">
    <property type="entry name" value="DNA RECOMBINATION PROTEIN RMUC"/>
    <property type="match status" value="1"/>
</dbReference>
<evidence type="ECO:0000313" key="3">
    <source>
        <dbReference type="EMBL" id="GAH75021.1"/>
    </source>
</evidence>
<dbReference type="PANTHER" id="PTHR30563:SF0">
    <property type="entry name" value="DNA RECOMBINATION PROTEIN RMUC"/>
    <property type="match status" value="1"/>
</dbReference>
<keyword evidence="1" id="KW-0175">Coiled coil</keyword>